<proteinExistence type="predicted"/>
<sequence length="164" mass="18786">MQPLARQPSRVSLLVVRQQPEPPESSDDRQAWDFIKQNHNRRLTAETLDIYASYLPWKFVALSTKAAILLEIHHHCLRAKQMLAAPDVRVRLASCCVLGSLARYEHEFLSAVLEQESCGSLVALLRDRDQEVIQWAAYALCCITTFGRALRPLSQLMHWTMFPN</sequence>
<dbReference type="InterPro" id="IPR016024">
    <property type="entry name" value="ARM-type_fold"/>
</dbReference>
<reference evidence="1 2" key="1">
    <citation type="journal article" date="2024" name="J Genomics">
        <title>Draft genome sequencing and assembly of Favolaschia claudopus CIRM-BRFM 2984 isolated from oak limbs.</title>
        <authorList>
            <person name="Navarro D."/>
            <person name="Drula E."/>
            <person name="Chaduli D."/>
            <person name="Cazenave R."/>
            <person name="Ahrendt S."/>
            <person name="Wang J."/>
            <person name="Lipzen A."/>
            <person name="Daum C."/>
            <person name="Barry K."/>
            <person name="Grigoriev I.V."/>
            <person name="Favel A."/>
            <person name="Rosso M.N."/>
            <person name="Martin F."/>
        </authorList>
    </citation>
    <scope>NUCLEOTIDE SEQUENCE [LARGE SCALE GENOMIC DNA]</scope>
    <source>
        <strain evidence="1 2">CIRM-BRFM 2984</strain>
    </source>
</reference>
<dbReference type="Proteomes" id="UP001362999">
    <property type="component" value="Unassembled WGS sequence"/>
</dbReference>
<keyword evidence="2" id="KW-1185">Reference proteome</keyword>
<dbReference type="EMBL" id="JAWWNJ010000051">
    <property type="protein sequence ID" value="KAK7016349.1"/>
    <property type="molecule type" value="Genomic_DNA"/>
</dbReference>
<name>A0AAW0ASD6_9AGAR</name>
<dbReference type="AlphaFoldDB" id="A0AAW0ASD6"/>
<organism evidence="1 2">
    <name type="scientific">Favolaschia claudopus</name>
    <dbReference type="NCBI Taxonomy" id="2862362"/>
    <lineage>
        <taxon>Eukaryota</taxon>
        <taxon>Fungi</taxon>
        <taxon>Dikarya</taxon>
        <taxon>Basidiomycota</taxon>
        <taxon>Agaricomycotina</taxon>
        <taxon>Agaricomycetes</taxon>
        <taxon>Agaricomycetidae</taxon>
        <taxon>Agaricales</taxon>
        <taxon>Marasmiineae</taxon>
        <taxon>Mycenaceae</taxon>
        <taxon>Favolaschia</taxon>
    </lineage>
</organism>
<dbReference type="Gene3D" id="1.25.10.10">
    <property type="entry name" value="Leucine-rich Repeat Variant"/>
    <property type="match status" value="1"/>
</dbReference>
<dbReference type="SUPFAM" id="SSF48371">
    <property type="entry name" value="ARM repeat"/>
    <property type="match status" value="1"/>
</dbReference>
<dbReference type="InterPro" id="IPR011989">
    <property type="entry name" value="ARM-like"/>
</dbReference>
<gene>
    <name evidence="1" type="ORF">R3P38DRAFT_2994362</name>
</gene>
<protein>
    <submittedName>
        <fullName evidence="1">Uncharacterized protein</fullName>
    </submittedName>
</protein>
<comment type="caution">
    <text evidence="1">The sequence shown here is derived from an EMBL/GenBank/DDBJ whole genome shotgun (WGS) entry which is preliminary data.</text>
</comment>
<evidence type="ECO:0000313" key="1">
    <source>
        <dbReference type="EMBL" id="KAK7016349.1"/>
    </source>
</evidence>
<evidence type="ECO:0000313" key="2">
    <source>
        <dbReference type="Proteomes" id="UP001362999"/>
    </source>
</evidence>
<accession>A0AAW0ASD6</accession>